<reference evidence="20 21" key="1">
    <citation type="submission" date="2020-07" db="EMBL/GenBank/DDBJ databases">
        <title>Endozoicomonas sp. nov., isolated from sediment.</title>
        <authorList>
            <person name="Gu T."/>
        </authorList>
    </citation>
    <scope>NUCLEOTIDE SEQUENCE [LARGE SCALE GENOMIC DNA]</scope>
    <source>
        <strain evidence="20 21">SM1973</strain>
    </source>
</reference>
<feature type="domain" description="Peptidase M16 middle/third" evidence="18">
    <location>
        <begin position="397"/>
        <end position="672"/>
    </location>
</feature>
<comment type="function">
    <text evidence="2">Endopeptidase that degrades small peptides of less than 7 kDa, such as glucagon and insulin.</text>
</comment>
<evidence type="ECO:0000256" key="5">
    <source>
        <dbReference type="ARBA" id="ARBA00017565"/>
    </source>
</evidence>
<accession>A0A853I458</accession>
<dbReference type="GO" id="GO:0004222">
    <property type="term" value="F:metalloendopeptidase activity"/>
    <property type="evidence" value="ECO:0007669"/>
    <property type="project" value="UniProtKB-EC"/>
</dbReference>
<dbReference type="InterPro" id="IPR001431">
    <property type="entry name" value="Pept_M16_Zn_BS"/>
</dbReference>
<evidence type="ECO:0000256" key="14">
    <source>
        <dbReference type="RuleBase" id="RU004447"/>
    </source>
</evidence>
<keyword evidence="6" id="KW-0645">Protease</keyword>
<dbReference type="GO" id="GO:0005737">
    <property type="term" value="C:cytoplasm"/>
    <property type="evidence" value="ECO:0007669"/>
    <property type="project" value="UniProtKB-ARBA"/>
</dbReference>
<evidence type="ECO:0000313" key="21">
    <source>
        <dbReference type="Proteomes" id="UP000569732"/>
    </source>
</evidence>
<evidence type="ECO:0000256" key="11">
    <source>
        <dbReference type="ARBA" id="ARBA00029597"/>
    </source>
</evidence>
<keyword evidence="9" id="KW-0862">Zinc</keyword>
<dbReference type="InterPro" id="IPR054734">
    <property type="entry name" value="PqqF-like_C_4"/>
</dbReference>
<dbReference type="InterPro" id="IPR007863">
    <property type="entry name" value="Peptidase_M16_C"/>
</dbReference>
<dbReference type="PANTHER" id="PTHR43690">
    <property type="entry name" value="NARDILYSIN"/>
    <property type="match status" value="1"/>
</dbReference>
<sequence length="953" mass="108602">MNKFVLLSALAILGASGCSNLSFFTEQDSTPIIVSPSDDRAYQVLTLANGIEVILVSDPQLKKSATALSVGVGSIQDPMSQQGLAHFLEHMLFLGTERYPDTKGYSEFMTKHGGAHNAYTGLDITNYMFQINNDVYDQALDRFSDFFKNPKLYPEYVEKEKNAVNAEWSMSRENDYAGQFKLSRNILGDHPANRFSTGNLETLSNKSGSKLHQEMVDFYNKYYSSNIMKVAMVSNLPLAEMARLAKQHFSGIKNKHIEKPKVTKTVNLQQAGGKQIYYQTNEDVRQLMLDFTIRNNQADFASKPNKFVTYLLGSEMPGTPGQLLKSKGWVSSFYAGSYPSNYGNYGSLSINIELTQAGMKNRDKIVAIVMQYIDLVKQQGVNEKYFQEIKTSLDNKFRFLEKFDDFMYAAFLAEDMQNYPLQNVINAPYYYKEFDENAIKSVLNQLTPEALNVWYISKNEKTDKQLHFYNGKYRIENISAETIASWYDSTYMKLSLSSVNRMLPETFAIKTVSKNDKPELVVDNQGIKVWYLPSQAFKEQPKGSIDIYFNSSLAHNNIKSTILLSIWSDLFQLQQGELIEEANKAGMQVFVHPEAGGLLLSISGFTDKQKDLLSKALENIQVEVDEQRFLQAVDRLTREVENEKKQLSVSQAFNAFSQLITKDSWDKQEYLQVASKLTSKDLRSFIKQLLSQNQVRVFAFGNYDSQDINEMAAKLERLLPDNHKVTEYTRNKSWEPKEGQLFVVKKDIEVNDVAIVDLQSHSEPGLKQQARAKVLIDHFANYVFDKLRTEEQLAYAVGAIAPTIDEYASVGLYIQTPVKGPKAIQSRLDQLKLEYQQVLNKLPEATFKQLKTSVLVALKEKPKNLSDEVSPFISDWYDENYQFNTKAQLIAEIEKVTLGDIKRFYAETMGNPNAPRLNIQMRGKKFADQPFASFKNQTEVKSLSTFHKMISYQ</sequence>
<evidence type="ECO:0000256" key="7">
    <source>
        <dbReference type="ARBA" id="ARBA00022723"/>
    </source>
</evidence>
<dbReference type="Proteomes" id="UP000569732">
    <property type="component" value="Unassembled WGS sequence"/>
</dbReference>
<dbReference type="FunFam" id="3.30.830.10:FF:000012">
    <property type="entry name" value="Protease 3"/>
    <property type="match status" value="1"/>
</dbReference>
<name>A0A853I458_9GAMM</name>
<evidence type="ECO:0000259" key="19">
    <source>
        <dbReference type="Pfam" id="PF22456"/>
    </source>
</evidence>
<dbReference type="FunFam" id="3.30.830.10:FF:000005">
    <property type="entry name" value="nardilysin isoform X1"/>
    <property type="match status" value="1"/>
</dbReference>
<evidence type="ECO:0000256" key="9">
    <source>
        <dbReference type="ARBA" id="ARBA00022833"/>
    </source>
</evidence>
<evidence type="ECO:0000256" key="15">
    <source>
        <dbReference type="SAM" id="SignalP"/>
    </source>
</evidence>
<protein>
    <recommendedName>
        <fullName evidence="5">Protease 3</fullName>
        <ecNumber evidence="4">3.4.24.55</ecNumber>
    </recommendedName>
    <alternativeName>
        <fullName evidence="13">Pitrilysin</fullName>
    </alternativeName>
    <alternativeName>
        <fullName evidence="12">Protease III</fullName>
    </alternativeName>
    <alternativeName>
        <fullName evidence="11">Protease pi</fullName>
    </alternativeName>
</protein>
<dbReference type="GO" id="GO:0046872">
    <property type="term" value="F:metal ion binding"/>
    <property type="evidence" value="ECO:0007669"/>
    <property type="project" value="UniProtKB-KW"/>
</dbReference>
<dbReference type="InterPro" id="IPR050626">
    <property type="entry name" value="Peptidase_M16"/>
</dbReference>
<keyword evidence="15" id="KW-0732">Signal</keyword>
<evidence type="ECO:0000259" key="16">
    <source>
        <dbReference type="Pfam" id="PF00675"/>
    </source>
</evidence>
<organism evidence="20 21">
    <name type="scientific">Spartinivicinus marinus</name>
    <dbReference type="NCBI Taxonomy" id="2994442"/>
    <lineage>
        <taxon>Bacteria</taxon>
        <taxon>Pseudomonadati</taxon>
        <taxon>Pseudomonadota</taxon>
        <taxon>Gammaproteobacteria</taxon>
        <taxon>Oceanospirillales</taxon>
        <taxon>Zooshikellaceae</taxon>
        <taxon>Spartinivicinus</taxon>
    </lineage>
</organism>
<evidence type="ECO:0000256" key="10">
    <source>
        <dbReference type="ARBA" id="ARBA00023049"/>
    </source>
</evidence>
<dbReference type="EMBL" id="JACCKB010000036">
    <property type="protein sequence ID" value="NYZ68143.1"/>
    <property type="molecule type" value="Genomic_DNA"/>
</dbReference>
<comment type="similarity">
    <text evidence="3 14">Belongs to the peptidase M16 family.</text>
</comment>
<feature type="domain" description="Peptidase M16 C-terminal" evidence="17">
    <location>
        <begin position="213"/>
        <end position="393"/>
    </location>
</feature>
<dbReference type="InterPro" id="IPR011249">
    <property type="entry name" value="Metalloenz_LuxS/M16"/>
</dbReference>
<evidence type="ECO:0000256" key="12">
    <source>
        <dbReference type="ARBA" id="ARBA00031184"/>
    </source>
</evidence>
<evidence type="ECO:0000313" key="20">
    <source>
        <dbReference type="EMBL" id="NYZ68143.1"/>
    </source>
</evidence>
<dbReference type="Gene3D" id="3.30.830.10">
    <property type="entry name" value="Metalloenzyme, LuxS/M16 peptidase-like"/>
    <property type="match status" value="4"/>
</dbReference>
<comment type="cofactor">
    <cofactor evidence="1">
        <name>Zn(2+)</name>
        <dbReference type="ChEBI" id="CHEBI:29105"/>
    </cofactor>
</comment>
<evidence type="ECO:0000256" key="6">
    <source>
        <dbReference type="ARBA" id="ARBA00022670"/>
    </source>
</evidence>
<dbReference type="Pfam" id="PF16187">
    <property type="entry name" value="Peptidase_M16_M"/>
    <property type="match status" value="1"/>
</dbReference>
<dbReference type="Pfam" id="PF22456">
    <property type="entry name" value="PqqF-like_C_4"/>
    <property type="match status" value="1"/>
</dbReference>
<evidence type="ECO:0000256" key="2">
    <source>
        <dbReference type="ARBA" id="ARBA00002184"/>
    </source>
</evidence>
<feature type="chain" id="PRO_5033036830" description="Protease 3" evidence="15">
    <location>
        <begin position="22"/>
        <end position="953"/>
    </location>
</feature>
<dbReference type="RefSeq" id="WP_180570162.1">
    <property type="nucleotide sequence ID" value="NZ_JACCKB010000036.1"/>
</dbReference>
<dbReference type="AlphaFoldDB" id="A0A853I458"/>
<evidence type="ECO:0000256" key="1">
    <source>
        <dbReference type="ARBA" id="ARBA00001947"/>
    </source>
</evidence>
<evidence type="ECO:0000256" key="13">
    <source>
        <dbReference type="ARBA" id="ARBA00033450"/>
    </source>
</evidence>
<dbReference type="Pfam" id="PF05193">
    <property type="entry name" value="Peptidase_M16_C"/>
    <property type="match status" value="1"/>
</dbReference>
<feature type="domain" description="Peptidase M16 N-terminal" evidence="16">
    <location>
        <begin position="53"/>
        <end position="175"/>
    </location>
</feature>
<dbReference type="GO" id="GO:0006508">
    <property type="term" value="P:proteolysis"/>
    <property type="evidence" value="ECO:0007669"/>
    <property type="project" value="UniProtKB-KW"/>
</dbReference>
<keyword evidence="10" id="KW-0482">Metalloprotease</keyword>
<dbReference type="EC" id="3.4.24.55" evidence="4"/>
<dbReference type="InterPro" id="IPR011765">
    <property type="entry name" value="Pept_M16_N"/>
</dbReference>
<evidence type="ECO:0000259" key="17">
    <source>
        <dbReference type="Pfam" id="PF05193"/>
    </source>
</evidence>
<evidence type="ECO:0000256" key="8">
    <source>
        <dbReference type="ARBA" id="ARBA00022801"/>
    </source>
</evidence>
<dbReference type="InterPro" id="IPR032632">
    <property type="entry name" value="Peptidase_M16_M"/>
</dbReference>
<proteinExistence type="inferred from homology"/>
<dbReference type="PANTHER" id="PTHR43690:SF18">
    <property type="entry name" value="INSULIN-DEGRADING ENZYME-RELATED"/>
    <property type="match status" value="1"/>
</dbReference>
<comment type="caution">
    <text evidence="20">The sequence shown here is derived from an EMBL/GenBank/DDBJ whole genome shotgun (WGS) entry which is preliminary data.</text>
</comment>
<evidence type="ECO:0000256" key="3">
    <source>
        <dbReference type="ARBA" id="ARBA00007261"/>
    </source>
</evidence>
<dbReference type="SUPFAM" id="SSF63411">
    <property type="entry name" value="LuxS/MPP-like metallohydrolase"/>
    <property type="match status" value="4"/>
</dbReference>
<evidence type="ECO:0000259" key="18">
    <source>
        <dbReference type="Pfam" id="PF16187"/>
    </source>
</evidence>
<keyword evidence="7" id="KW-0479">Metal-binding</keyword>
<feature type="signal peptide" evidence="15">
    <location>
        <begin position="1"/>
        <end position="21"/>
    </location>
</feature>
<dbReference type="Pfam" id="PF00675">
    <property type="entry name" value="Peptidase_M16"/>
    <property type="match status" value="1"/>
</dbReference>
<evidence type="ECO:0000256" key="4">
    <source>
        <dbReference type="ARBA" id="ARBA00012449"/>
    </source>
</evidence>
<gene>
    <name evidence="20" type="ORF">H0A36_19175</name>
</gene>
<feature type="domain" description="Coenzyme PQQ synthesis protein F-like C-terminal lobe" evidence="19">
    <location>
        <begin position="780"/>
        <end position="870"/>
    </location>
</feature>
<dbReference type="PROSITE" id="PS00143">
    <property type="entry name" value="INSULINASE"/>
    <property type="match status" value="1"/>
</dbReference>
<dbReference type="PROSITE" id="PS51257">
    <property type="entry name" value="PROKAR_LIPOPROTEIN"/>
    <property type="match status" value="1"/>
</dbReference>
<keyword evidence="21" id="KW-1185">Reference proteome</keyword>
<keyword evidence="8" id="KW-0378">Hydrolase</keyword>